<dbReference type="GO" id="GO:0000712">
    <property type="term" value="P:resolution of meiotic recombination intermediates"/>
    <property type="evidence" value="ECO:0007669"/>
    <property type="project" value="TreeGrafter"/>
</dbReference>
<gene>
    <name evidence="1" type="ORF">APZ42_033848</name>
</gene>
<evidence type="ECO:0000313" key="1">
    <source>
        <dbReference type="EMBL" id="KZS03386.1"/>
    </source>
</evidence>
<dbReference type="Proteomes" id="UP000076858">
    <property type="component" value="Unassembled WGS sequence"/>
</dbReference>
<dbReference type="Pfam" id="PF03564">
    <property type="entry name" value="DUF1759"/>
    <property type="match status" value="1"/>
</dbReference>
<reference evidence="1 2" key="1">
    <citation type="submission" date="2016-03" db="EMBL/GenBank/DDBJ databases">
        <title>EvidentialGene: Evidence-directed Construction of Genes on Genomes.</title>
        <authorList>
            <person name="Gilbert D.G."/>
            <person name="Choi J.-H."/>
            <person name="Mockaitis K."/>
            <person name="Colbourne J."/>
            <person name="Pfrender M."/>
        </authorList>
    </citation>
    <scope>NUCLEOTIDE SEQUENCE [LARGE SCALE GENOMIC DNA]</scope>
    <source>
        <strain evidence="1 2">Xinb3</strain>
        <tissue evidence="1">Complete organism</tissue>
    </source>
</reference>
<dbReference type="GO" id="GO:0003697">
    <property type="term" value="F:single-stranded DNA binding"/>
    <property type="evidence" value="ECO:0007669"/>
    <property type="project" value="TreeGrafter"/>
</dbReference>
<dbReference type="PANTHER" id="PTHR21166:SF2">
    <property type="entry name" value="CELL DIVISION CONTROL PROTEIN 24 OB DOMAIN-CONTAINING PROTEIN-RELATED"/>
    <property type="match status" value="1"/>
</dbReference>
<dbReference type="OrthoDB" id="6382028at2759"/>
<name>A0A164KMB7_9CRUS</name>
<protein>
    <submittedName>
        <fullName evidence="1">Uncharacterized protein</fullName>
    </submittedName>
</protein>
<dbReference type="AlphaFoldDB" id="A0A164KMB7"/>
<dbReference type="InterPro" id="IPR052469">
    <property type="entry name" value="MEIOB"/>
</dbReference>
<proteinExistence type="predicted"/>
<dbReference type="InterPro" id="IPR005312">
    <property type="entry name" value="DUF1759"/>
</dbReference>
<sequence>MSQQTLIRKRAGNRGAVTRLLPKIQQIIDDATLARDNKFYELEKKLLDLHNKIKKIEILEVEIADIVDAGDLEDEISNADRYNSSVYDSRDAAEFILFKLKKEESDSIQVAAVIITAASNPVAQVPAINVSTSVDHSHLPKLDFPEFNGSVLLWNAFWDVFEVEVHKKAKYSDASKLNFLNSRLTGEAKTLLVGLTPNNQNFPVAFALLKDHCGQPQKIIMVHMRTLVSLTKPESDRYSLRKFLDNLESHIRGLDALGKGVDTYGDLLVCILLDKLSFPLRHNLARQHGAVEWTLDDLRKALRQEIEILEDGVEHSFTKQKKTNVMFAGSTTYKENTPKRHCTYCTGDYWPANCKETVTTEESMVYKLEVYGLSSAPDFVCYFLKLKSGHPVEALTVRISHNNSLLGHG</sequence>
<keyword evidence="2" id="KW-1185">Reference proteome</keyword>
<dbReference type="GO" id="GO:0008310">
    <property type="term" value="F:single-stranded DNA 3'-5' DNA exonuclease activity"/>
    <property type="evidence" value="ECO:0007669"/>
    <property type="project" value="TreeGrafter"/>
</dbReference>
<evidence type="ECO:0000313" key="2">
    <source>
        <dbReference type="Proteomes" id="UP000076858"/>
    </source>
</evidence>
<dbReference type="EMBL" id="LRGB01003275">
    <property type="protein sequence ID" value="KZS03386.1"/>
    <property type="molecule type" value="Genomic_DNA"/>
</dbReference>
<accession>A0A164KMB7</accession>
<organism evidence="1 2">
    <name type="scientific">Daphnia magna</name>
    <dbReference type="NCBI Taxonomy" id="35525"/>
    <lineage>
        <taxon>Eukaryota</taxon>
        <taxon>Metazoa</taxon>
        <taxon>Ecdysozoa</taxon>
        <taxon>Arthropoda</taxon>
        <taxon>Crustacea</taxon>
        <taxon>Branchiopoda</taxon>
        <taxon>Diplostraca</taxon>
        <taxon>Cladocera</taxon>
        <taxon>Anomopoda</taxon>
        <taxon>Daphniidae</taxon>
        <taxon>Daphnia</taxon>
    </lineage>
</organism>
<dbReference type="PANTHER" id="PTHR21166">
    <property type="entry name" value="CELL DIVISION CONTROL PROTEIN 24 OB DOMAIN-CONTAINING PROTEIN-RELATED"/>
    <property type="match status" value="1"/>
</dbReference>
<comment type="caution">
    <text evidence="1">The sequence shown here is derived from an EMBL/GenBank/DDBJ whole genome shotgun (WGS) entry which is preliminary data.</text>
</comment>